<evidence type="ECO:0000259" key="2">
    <source>
        <dbReference type="Pfam" id="PF17921"/>
    </source>
</evidence>
<dbReference type="InterPro" id="IPR041588">
    <property type="entry name" value="Integrase_H2C2"/>
</dbReference>
<dbReference type="Pfam" id="PF00078">
    <property type="entry name" value="RVT_1"/>
    <property type="match status" value="1"/>
</dbReference>
<keyword evidence="3" id="KW-0695">RNA-directed DNA polymerase</keyword>
<accession>A0A699IW05</accession>
<keyword evidence="3" id="KW-0808">Transferase</keyword>
<feature type="domain" description="Reverse transcriptase" evidence="1">
    <location>
        <begin position="56"/>
        <end position="150"/>
    </location>
</feature>
<dbReference type="PANTHER" id="PTHR24559:SF444">
    <property type="entry name" value="REVERSE TRANSCRIPTASE DOMAIN-CONTAINING PROTEIN"/>
    <property type="match status" value="1"/>
</dbReference>
<dbReference type="Gene3D" id="3.10.10.10">
    <property type="entry name" value="HIV Type 1 Reverse Transcriptase, subunit A, domain 1"/>
    <property type="match status" value="1"/>
</dbReference>
<dbReference type="Pfam" id="PF17921">
    <property type="entry name" value="Integrase_H2C2"/>
    <property type="match status" value="1"/>
</dbReference>
<organism evidence="3">
    <name type="scientific">Tanacetum cinerariifolium</name>
    <name type="common">Dalmatian daisy</name>
    <name type="synonym">Chrysanthemum cinerariifolium</name>
    <dbReference type="NCBI Taxonomy" id="118510"/>
    <lineage>
        <taxon>Eukaryota</taxon>
        <taxon>Viridiplantae</taxon>
        <taxon>Streptophyta</taxon>
        <taxon>Embryophyta</taxon>
        <taxon>Tracheophyta</taxon>
        <taxon>Spermatophyta</taxon>
        <taxon>Magnoliopsida</taxon>
        <taxon>eudicotyledons</taxon>
        <taxon>Gunneridae</taxon>
        <taxon>Pentapetalae</taxon>
        <taxon>asterids</taxon>
        <taxon>campanulids</taxon>
        <taxon>Asterales</taxon>
        <taxon>Asteraceae</taxon>
        <taxon>Asteroideae</taxon>
        <taxon>Anthemideae</taxon>
        <taxon>Anthemidinae</taxon>
        <taxon>Tanacetum</taxon>
    </lineage>
</organism>
<dbReference type="Gene3D" id="1.10.340.70">
    <property type="match status" value="1"/>
</dbReference>
<dbReference type="GO" id="GO:0003964">
    <property type="term" value="F:RNA-directed DNA polymerase activity"/>
    <property type="evidence" value="ECO:0007669"/>
    <property type="project" value="UniProtKB-KW"/>
</dbReference>
<gene>
    <name evidence="3" type="ORF">Tci_562432</name>
</gene>
<dbReference type="EMBL" id="BKCJ010339915">
    <property type="protein sequence ID" value="GEZ90459.1"/>
    <property type="molecule type" value="Genomic_DNA"/>
</dbReference>
<name>A0A699IW05_TANCI</name>
<dbReference type="InterPro" id="IPR000477">
    <property type="entry name" value="RT_dom"/>
</dbReference>
<reference evidence="3" key="1">
    <citation type="journal article" date="2019" name="Sci. Rep.">
        <title>Draft genome of Tanacetum cinerariifolium, the natural source of mosquito coil.</title>
        <authorList>
            <person name="Yamashiro T."/>
            <person name="Shiraishi A."/>
            <person name="Satake H."/>
            <person name="Nakayama K."/>
        </authorList>
    </citation>
    <scope>NUCLEOTIDE SEQUENCE</scope>
</reference>
<dbReference type="AlphaFoldDB" id="A0A699IW05"/>
<dbReference type="InterPro" id="IPR053134">
    <property type="entry name" value="RNA-dir_DNA_polymerase"/>
</dbReference>
<evidence type="ECO:0000313" key="3">
    <source>
        <dbReference type="EMBL" id="GEZ90459.1"/>
    </source>
</evidence>
<dbReference type="PANTHER" id="PTHR24559">
    <property type="entry name" value="TRANSPOSON TY3-I GAG-POL POLYPROTEIN"/>
    <property type="match status" value="1"/>
</dbReference>
<evidence type="ECO:0000259" key="1">
    <source>
        <dbReference type="Pfam" id="PF00078"/>
    </source>
</evidence>
<proteinExistence type="predicted"/>
<dbReference type="CDD" id="cd01647">
    <property type="entry name" value="RT_LTR"/>
    <property type="match status" value="1"/>
</dbReference>
<dbReference type="InterPro" id="IPR043128">
    <property type="entry name" value="Rev_trsase/Diguanyl_cyclase"/>
</dbReference>
<dbReference type="InterPro" id="IPR043502">
    <property type="entry name" value="DNA/RNA_pol_sf"/>
</dbReference>
<comment type="caution">
    <text evidence="3">The sequence shown here is derived from an EMBL/GenBank/DDBJ whole genome shotgun (WGS) entry which is preliminary data.</text>
</comment>
<feature type="domain" description="Integrase zinc-binding" evidence="2">
    <location>
        <begin position="243"/>
        <end position="294"/>
    </location>
</feature>
<keyword evidence="3" id="KW-0548">Nucleotidyltransferase</keyword>
<feature type="non-terminal residue" evidence="3">
    <location>
        <position position="1"/>
    </location>
</feature>
<dbReference type="Gene3D" id="3.30.70.270">
    <property type="match status" value="1"/>
</dbReference>
<protein>
    <submittedName>
        <fullName evidence="3">Reverse transcriptase domain-containing protein</fullName>
    </submittedName>
</protein>
<sequence>YILLLEKFLNDDLSSLHLPPQELKVVEPTNEKFSIDEPPVVELKDLPPHLKYAFLKGWRVCIDYQKLNDATRKDYFPLPFMDQMLERLAGNEYYYFLDGFSGYFQIPIDPQDQEKTTFMCPYGMFAYRRMPFGLCNVPGAENLAAGHLSQLENPHQSVLDKKEINEMFPLETLNVVSFHGDSSTPWFVNFVNYHAGKFVVKEMTFEQKNKFFKDVKQYFWDDPFLFKFCADQVIRWCVHGQEAIDILKACHNGPTKGHHGLNYTAKKVFDYGFYWPIIYHDAYDLVKSCDACQR</sequence>
<dbReference type="SUPFAM" id="SSF56672">
    <property type="entry name" value="DNA/RNA polymerases"/>
    <property type="match status" value="1"/>
</dbReference>